<gene>
    <name evidence="1" type="ORF">SAMN05421819_2282</name>
</gene>
<reference evidence="1 2" key="1">
    <citation type="submission" date="2016-10" db="EMBL/GenBank/DDBJ databases">
        <authorList>
            <person name="de Groot N.N."/>
        </authorList>
    </citation>
    <scope>NUCLEOTIDE SEQUENCE [LARGE SCALE GENOMIC DNA]</scope>
    <source>
        <strain evidence="1 2">DSM 22489</strain>
    </source>
</reference>
<organism evidence="1 2">
    <name type="scientific">Bryocella elongata</name>
    <dbReference type="NCBI Taxonomy" id="863522"/>
    <lineage>
        <taxon>Bacteria</taxon>
        <taxon>Pseudomonadati</taxon>
        <taxon>Acidobacteriota</taxon>
        <taxon>Terriglobia</taxon>
        <taxon>Terriglobales</taxon>
        <taxon>Acidobacteriaceae</taxon>
        <taxon>Bryocella</taxon>
    </lineage>
</organism>
<dbReference type="InterPro" id="IPR038056">
    <property type="entry name" value="YjbR-like_sf"/>
</dbReference>
<sequence>MDVERARAILLKLPHVVETMQWGDNLVFWVGDKAIGGKMFALINLSPDAQGAVSFAAGPERFAELVEIEGFRPAPYFARIHWVAAEHWDLLRPTEWQTEFANAHNIVHAKMPKRVRELLLLPVTQQKKLIVEGRKKAAQKAARKKS</sequence>
<dbReference type="Proteomes" id="UP000236728">
    <property type="component" value="Unassembled WGS sequence"/>
</dbReference>
<dbReference type="OrthoDB" id="9789813at2"/>
<dbReference type="Gene3D" id="3.90.1150.30">
    <property type="match status" value="1"/>
</dbReference>
<dbReference type="RefSeq" id="WP_103933146.1">
    <property type="nucleotide sequence ID" value="NZ_FNVA01000003.1"/>
</dbReference>
<dbReference type="InterPro" id="IPR007351">
    <property type="entry name" value="YjbR"/>
</dbReference>
<dbReference type="SUPFAM" id="SSF142906">
    <property type="entry name" value="YjbR-like"/>
    <property type="match status" value="1"/>
</dbReference>
<protein>
    <submittedName>
        <fullName evidence="1">Predicted DNA-binding protein, MmcQ/YjbR family</fullName>
    </submittedName>
</protein>
<dbReference type="InterPro" id="IPR058532">
    <property type="entry name" value="YjbR/MT2646/Rv2570-like"/>
</dbReference>
<proteinExistence type="predicted"/>
<evidence type="ECO:0000313" key="1">
    <source>
        <dbReference type="EMBL" id="SEG22742.1"/>
    </source>
</evidence>
<dbReference type="GO" id="GO:0003677">
    <property type="term" value="F:DNA binding"/>
    <property type="evidence" value="ECO:0007669"/>
    <property type="project" value="UniProtKB-KW"/>
</dbReference>
<dbReference type="AlphaFoldDB" id="A0A1H5YG99"/>
<dbReference type="Pfam" id="PF04237">
    <property type="entry name" value="YjbR"/>
    <property type="match status" value="1"/>
</dbReference>
<dbReference type="EMBL" id="FNVA01000003">
    <property type="protein sequence ID" value="SEG22742.1"/>
    <property type="molecule type" value="Genomic_DNA"/>
</dbReference>
<dbReference type="PANTHER" id="PTHR35145:SF1">
    <property type="entry name" value="CYTOPLASMIC PROTEIN"/>
    <property type="match status" value="1"/>
</dbReference>
<keyword evidence="1" id="KW-0238">DNA-binding</keyword>
<accession>A0A1H5YG99</accession>
<dbReference type="PANTHER" id="PTHR35145">
    <property type="entry name" value="CYTOPLASMIC PROTEIN-RELATED"/>
    <property type="match status" value="1"/>
</dbReference>
<evidence type="ECO:0000313" key="2">
    <source>
        <dbReference type="Proteomes" id="UP000236728"/>
    </source>
</evidence>
<name>A0A1H5YG99_9BACT</name>
<keyword evidence="2" id="KW-1185">Reference proteome</keyword>